<keyword evidence="1" id="KW-0472">Membrane</keyword>
<proteinExistence type="predicted"/>
<protein>
    <submittedName>
        <fullName evidence="2">Uncharacterized protein</fullName>
    </submittedName>
</protein>
<comment type="caution">
    <text evidence="2">The sequence shown here is derived from an EMBL/GenBank/DDBJ whole genome shotgun (WGS) entry which is preliminary data.</text>
</comment>
<keyword evidence="1" id="KW-1133">Transmembrane helix</keyword>
<dbReference type="EMBL" id="JAZHRV010000001">
    <property type="protein sequence ID" value="MEH2558510.1"/>
    <property type="molecule type" value="Genomic_DNA"/>
</dbReference>
<sequence length="47" mass="5490">MMAERLHSRALVPHDRVLPDRKLRNRIIIGNVIAWVVIVILIALLFF</sequence>
<reference evidence="2 3" key="1">
    <citation type="submission" date="2024-02" db="EMBL/GenBank/DDBJ databases">
        <title>Adaptive strategies in a cosmopolitan and abundant soil bacterium.</title>
        <authorList>
            <person name="Carini P."/>
        </authorList>
    </citation>
    <scope>NUCLEOTIDE SEQUENCE [LARGE SCALE GENOMIC DNA]</scope>
    <source>
        <strain evidence="2 3">AZCC 1608</strain>
    </source>
</reference>
<keyword evidence="1" id="KW-0812">Transmembrane</keyword>
<evidence type="ECO:0000313" key="3">
    <source>
        <dbReference type="Proteomes" id="UP001364224"/>
    </source>
</evidence>
<keyword evidence="3" id="KW-1185">Reference proteome</keyword>
<gene>
    <name evidence="2" type="ORF">V1286_006039</name>
</gene>
<name>A0ABU8BIZ1_9BRAD</name>
<evidence type="ECO:0000313" key="2">
    <source>
        <dbReference type="EMBL" id="MEH2558510.1"/>
    </source>
</evidence>
<organism evidence="2 3">
    <name type="scientific">Bradyrhizobium algeriense</name>
    <dbReference type="NCBI Taxonomy" id="634784"/>
    <lineage>
        <taxon>Bacteria</taxon>
        <taxon>Pseudomonadati</taxon>
        <taxon>Pseudomonadota</taxon>
        <taxon>Alphaproteobacteria</taxon>
        <taxon>Hyphomicrobiales</taxon>
        <taxon>Nitrobacteraceae</taxon>
        <taxon>Bradyrhizobium</taxon>
    </lineage>
</organism>
<dbReference type="Proteomes" id="UP001364224">
    <property type="component" value="Unassembled WGS sequence"/>
</dbReference>
<dbReference type="RefSeq" id="WP_334485612.1">
    <property type="nucleotide sequence ID" value="NZ_JAZHRV010000001.1"/>
</dbReference>
<feature type="transmembrane region" description="Helical" evidence="1">
    <location>
        <begin position="27"/>
        <end position="46"/>
    </location>
</feature>
<evidence type="ECO:0000256" key="1">
    <source>
        <dbReference type="SAM" id="Phobius"/>
    </source>
</evidence>
<accession>A0ABU8BIZ1</accession>